<evidence type="ECO:0000256" key="2">
    <source>
        <dbReference type="ARBA" id="ARBA00006735"/>
    </source>
</evidence>
<keyword evidence="11 14" id="KW-0472">Membrane</keyword>
<dbReference type="InterPro" id="IPR048290">
    <property type="entry name" value="ZP_chr"/>
</dbReference>
<dbReference type="PANTHER" id="PTHR11576">
    <property type="entry name" value="ZONA PELLUCIDA SPERM-BINDING PROTEIN 3"/>
    <property type="match status" value="1"/>
</dbReference>
<evidence type="ECO:0000256" key="11">
    <source>
        <dbReference type="ARBA" id="ARBA00023136"/>
    </source>
</evidence>
<protein>
    <recommendedName>
        <fullName evidence="3 14">Zona pellucida sperm-binding protein 3</fullName>
    </recommendedName>
</protein>
<dbReference type="PANTHER" id="PTHR11576:SF2">
    <property type="entry name" value="ZONA PELLUCIDA SPERM-BINDING PROTEIN 3"/>
    <property type="match status" value="1"/>
</dbReference>
<evidence type="ECO:0000259" key="16">
    <source>
        <dbReference type="PROSITE" id="PS51034"/>
    </source>
</evidence>
<keyword evidence="18" id="KW-1185">Reference proteome</keyword>
<comment type="function">
    <text evidence="14">Component of the zona pellucida, an extracellular matrix surrounding oocytes which mediates sperm binding, induction of the acrosome reaction and prevents post-fertilization polyspermy. The zona pellucida is composed of 3 to 4 glycoproteins, ZP1, ZP2, ZP3, and ZP4. ZP3 is essential for sperm binding and zona matrix formation.</text>
</comment>
<keyword evidence="4 14" id="KW-1003">Cell membrane</keyword>
<feature type="domain" description="ZP" evidence="16">
    <location>
        <begin position="118"/>
        <end position="376"/>
    </location>
</feature>
<dbReference type="InterPro" id="IPR055355">
    <property type="entry name" value="ZP-C"/>
</dbReference>
<keyword evidence="9 14" id="KW-0732">Signal</keyword>
<dbReference type="PROSITE" id="PS51034">
    <property type="entry name" value="ZP_2"/>
    <property type="match status" value="1"/>
</dbReference>
<dbReference type="InterPro" id="IPR042235">
    <property type="entry name" value="ZP-C_dom"/>
</dbReference>
<evidence type="ECO:0000256" key="13">
    <source>
        <dbReference type="ARBA" id="ARBA00023180"/>
    </source>
</evidence>
<dbReference type="GO" id="GO:0035804">
    <property type="term" value="F:structural constituent of egg coat"/>
    <property type="evidence" value="ECO:0007669"/>
    <property type="project" value="UniProtKB-UniRule"/>
</dbReference>
<dbReference type="OrthoDB" id="8880842at2759"/>
<dbReference type="EMBL" id="SRMA01025613">
    <property type="protein sequence ID" value="TRY92487.1"/>
    <property type="molecule type" value="Genomic_DNA"/>
</dbReference>
<dbReference type="PRINTS" id="PR00023">
    <property type="entry name" value="ZPELLUCIDA"/>
</dbReference>
<keyword evidence="12 14" id="KW-1015">Disulfide bond</keyword>
<keyword evidence="7 14" id="KW-0165">Cleavage on pair of basic residues</keyword>
<dbReference type="GO" id="GO:0035803">
    <property type="term" value="P:egg coat formation"/>
    <property type="evidence" value="ECO:0007669"/>
    <property type="project" value="UniProtKB-UniRule"/>
</dbReference>
<evidence type="ECO:0000256" key="9">
    <source>
        <dbReference type="ARBA" id="ARBA00022729"/>
    </source>
</evidence>
<feature type="compositionally biased region" description="Polar residues" evidence="15">
    <location>
        <begin position="36"/>
        <end position="52"/>
    </location>
</feature>
<organism evidence="17 18">
    <name type="scientific">Danionella cerebrum</name>
    <dbReference type="NCBI Taxonomy" id="2873325"/>
    <lineage>
        <taxon>Eukaryota</taxon>
        <taxon>Metazoa</taxon>
        <taxon>Chordata</taxon>
        <taxon>Craniata</taxon>
        <taxon>Vertebrata</taxon>
        <taxon>Euteleostomi</taxon>
        <taxon>Actinopterygii</taxon>
        <taxon>Neopterygii</taxon>
        <taxon>Teleostei</taxon>
        <taxon>Ostariophysi</taxon>
        <taxon>Cypriniformes</taxon>
        <taxon>Danionidae</taxon>
        <taxon>Danioninae</taxon>
        <taxon>Danionella</taxon>
    </lineage>
</organism>
<name>A0A553QRC6_9TELE</name>
<evidence type="ECO:0000256" key="5">
    <source>
        <dbReference type="ARBA" id="ARBA00022525"/>
    </source>
</evidence>
<evidence type="ECO:0000256" key="3">
    <source>
        <dbReference type="ARBA" id="ARBA00017980"/>
    </source>
</evidence>
<dbReference type="Gene3D" id="2.60.40.4100">
    <property type="entry name" value="Zona pellucida, ZP-C domain"/>
    <property type="match status" value="1"/>
</dbReference>
<keyword evidence="8 14" id="KW-0812">Transmembrane</keyword>
<comment type="domain">
    <text evidence="14">The ZP domain is involved in the polymerization of the ZP proteins to form the zona pellucida.</text>
</comment>
<comment type="subcellular location">
    <subcellularLocation>
        <location evidence="1">Secreted</location>
        <location evidence="1">Extracellular space</location>
        <location evidence="1">Extracellular matrix</location>
    </subcellularLocation>
    <subcellularLocation>
        <location evidence="14">Zona pellucida</location>
    </subcellularLocation>
    <subcellularLocation>
        <location evidence="14">Cell membrane</location>
        <topology evidence="14">Single-pass type I membrane protein</topology>
    </subcellularLocation>
</comment>
<evidence type="ECO:0000256" key="15">
    <source>
        <dbReference type="SAM" id="MobiDB-lite"/>
    </source>
</evidence>
<sequence>MSLLCRAVVLGLILAFDLPELTLGDIKPHQGHRWGSSLSPSNAQSYPLQRTPAQPPASHTPGLTRLPQDPQDPQVKVDFQGPVRLDWHYPLVVETQIPVSPDFTLRTPTAPTGNVAVQCGENRVHVEVHQDFFSNGVMIEPAGITMGGCPVAGQNPGLLIFDYELQQCDSVIMITEDELVYTFSLVYIPEALPGTPITRADGAVVGVQCHYKRLQNVSSDAINPAWIPYASTEVAEDVLVFSLNLMTDDWAYQRPSNVYFLGDYINIEASVMVYNHIPLRIYVDHCVATQKSDVNSVPRYSFIENYGCFVDSKETVSNSRFMPRTQQNKIQFQLEAFLFQGSDLSQIYITCLLKATSASTPSDPLGKACSYTGRTFIYLALAGSLLMEMTRHVAAVTPLVLLLVVFLVVLVPLLAVVVL</sequence>
<evidence type="ECO:0000256" key="4">
    <source>
        <dbReference type="ARBA" id="ARBA00022475"/>
    </source>
</evidence>
<dbReference type="Proteomes" id="UP000316079">
    <property type="component" value="Unassembled WGS sequence"/>
</dbReference>
<dbReference type="Gene3D" id="2.60.40.3210">
    <property type="entry name" value="Zona pellucida, ZP-N domain"/>
    <property type="match status" value="1"/>
</dbReference>
<keyword evidence="13" id="KW-0325">Glycoprotein</keyword>
<dbReference type="FunFam" id="2.60.40.3210:FF:000001">
    <property type="entry name" value="Zona pellucida sperm-binding protein 3"/>
    <property type="match status" value="1"/>
</dbReference>
<feature type="chain" id="PRO_5025708589" description="Zona pellucida sperm-binding protein 3" evidence="14">
    <location>
        <begin position="25"/>
        <end position="419"/>
    </location>
</feature>
<dbReference type="STRING" id="623744.A0A553QRC6"/>
<dbReference type="SMART" id="SM00241">
    <property type="entry name" value="ZP"/>
    <property type="match status" value="1"/>
</dbReference>
<evidence type="ECO:0000256" key="1">
    <source>
        <dbReference type="ARBA" id="ARBA00004498"/>
    </source>
</evidence>
<dbReference type="InterPro" id="IPR055356">
    <property type="entry name" value="ZP-N"/>
</dbReference>
<feature type="region of interest" description="Disordered" evidence="15">
    <location>
        <begin position="30"/>
        <end position="74"/>
    </location>
</feature>
<dbReference type="GO" id="GO:0007339">
    <property type="term" value="P:binding of sperm to zona pellucida"/>
    <property type="evidence" value="ECO:0007669"/>
    <property type="project" value="UniProtKB-UniRule"/>
</dbReference>
<comment type="similarity">
    <text evidence="2 14">Belongs to the ZP domain family. ZPC subfamily.</text>
</comment>
<evidence type="ECO:0000313" key="18">
    <source>
        <dbReference type="Proteomes" id="UP000316079"/>
    </source>
</evidence>
<dbReference type="Pfam" id="PF23344">
    <property type="entry name" value="ZP-N"/>
    <property type="match status" value="1"/>
</dbReference>
<evidence type="ECO:0000256" key="7">
    <source>
        <dbReference type="ARBA" id="ARBA00022685"/>
    </source>
</evidence>
<feature type="signal peptide" evidence="14">
    <location>
        <begin position="1"/>
        <end position="24"/>
    </location>
</feature>
<dbReference type="Pfam" id="PF00100">
    <property type="entry name" value="Zona_pellucida"/>
    <property type="match status" value="1"/>
</dbReference>
<comment type="caution">
    <text evidence="17">The sequence shown here is derived from an EMBL/GenBank/DDBJ whole genome shotgun (WGS) entry which is preliminary data.</text>
</comment>
<reference evidence="17 18" key="1">
    <citation type="journal article" date="2019" name="Sci. Data">
        <title>Hybrid genome assembly and annotation of Danionella translucida.</title>
        <authorList>
            <person name="Kadobianskyi M."/>
            <person name="Schulze L."/>
            <person name="Schuelke M."/>
            <person name="Judkewitz B."/>
        </authorList>
    </citation>
    <scope>NUCLEOTIDE SEQUENCE [LARGE SCALE GENOMIC DNA]</scope>
    <source>
        <strain evidence="17 18">Bolton</strain>
    </source>
</reference>
<dbReference type="GO" id="GO:0032190">
    <property type="term" value="F:acrosin binding"/>
    <property type="evidence" value="ECO:0007669"/>
    <property type="project" value="TreeGrafter"/>
</dbReference>
<evidence type="ECO:0000256" key="6">
    <source>
        <dbReference type="ARBA" id="ARBA00022530"/>
    </source>
</evidence>
<proteinExistence type="inferred from homology"/>
<gene>
    <name evidence="17" type="ORF">DNTS_028191</name>
</gene>
<dbReference type="GO" id="GO:0035805">
    <property type="term" value="C:egg coat"/>
    <property type="evidence" value="ECO:0007669"/>
    <property type="project" value="UniProtKB-SubCell"/>
</dbReference>
<evidence type="ECO:0000313" key="17">
    <source>
        <dbReference type="EMBL" id="TRY92487.1"/>
    </source>
</evidence>
<dbReference type="InterPro" id="IPR001507">
    <property type="entry name" value="ZP_dom"/>
</dbReference>
<dbReference type="GO" id="GO:0005886">
    <property type="term" value="C:plasma membrane"/>
    <property type="evidence" value="ECO:0007669"/>
    <property type="project" value="UniProtKB-SubCell"/>
</dbReference>
<evidence type="ECO:0000256" key="8">
    <source>
        <dbReference type="ARBA" id="ARBA00022692"/>
    </source>
</evidence>
<evidence type="ECO:0000256" key="14">
    <source>
        <dbReference type="RuleBase" id="RU367066"/>
    </source>
</evidence>
<dbReference type="GO" id="GO:2000344">
    <property type="term" value="P:positive regulation of acrosome reaction"/>
    <property type="evidence" value="ECO:0007669"/>
    <property type="project" value="UniProtKB-UniRule"/>
</dbReference>
<comment type="PTM">
    <text evidence="14">Proteolytically cleaved before the transmembrane segment to yield the secreted ectodomain incorporated in the zona pellucida.</text>
</comment>
<evidence type="ECO:0000256" key="12">
    <source>
        <dbReference type="ARBA" id="ARBA00023157"/>
    </source>
</evidence>
<keyword evidence="6 14" id="KW-0272">Extracellular matrix</keyword>
<feature type="transmembrane region" description="Helical" evidence="14">
    <location>
        <begin position="399"/>
        <end position="418"/>
    </location>
</feature>
<dbReference type="AlphaFoldDB" id="A0A553QRC6"/>
<accession>A0A553QRC6</accession>
<keyword evidence="10 14" id="KW-1133">Transmembrane helix</keyword>
<keyword evidence="5 14" id="KW-0964">Secreted</keyword>
<evidence type="ECO:0000256" key="10">
    <source>
        <dbReference type="ARBA" id="ARBA00022989"/>
    </source>
</evidence>
<dbReference type="FunFam" id="2.60.40.4100:FF:000002">
    <property type="entry name" value="Zona pellucida sperm-binding protein 3"/>
    <property type="match status" value="1"/>
</dbReference>